<feature type="domain" description="Potassium channel" evidence="15">
    <location>
        <begin position="87"/>
        <end position="142"/>
    </location>
</feature>
<evidence type="ECO:0000256" key="10">
    <source>
        <dbReference type="ARBA" id="ARBA00023136"/>
    </source>
</evidence>
<keyword evidence="3 12" id="KW-0813">Transport</keyword>
<dbReference type="Proteomes" id="UP000887568">
    <property type="component" value="Unplaced"/>
</dbReference>
<dbReference type="GO" id="GO:0030322">
    <property type="term" value="P:stabilization of membrane potential"/>
    <property type="evidence" value="ECO:0007669"/>
    <property type="project" value="TreeGrafter"/>
</dbReference>
<dbReference type="PRINTS" id="PR01095">
    <property type="entry name" value="TASKCHANNEL"/>
</dbReference>
<dbReference type="InterPro" id="IPR003280">
    <property type="entry name" value="2pore_dom_K_chnl"/>
</dbReference>
<dbReference type="GO" id="GO:0015271">
    <property type="term" value="F:outward rectifier potassium channel activity"/>
    <property type="evidence" value="ECO:0007669"/>
    <property type="project" value="TreeGrafter"/>
</dbReference>
<evidence type="ECO:0000256" key="9">
    <source>
        <dbReference type="ARBA" id="ARBA00023065"/>
    </source>
</evidence>
<dbReference type="EnsemblMetazoa" id="XM_038217650.1">
    <property type="protein sequence ID" value="XP_038073578.1"/>
    <property type="gene ID" value="LOC119741764"/>
</dbReference>
<feature type="transmembrane region" description="Helical" evidence="14">
    <location>
        <begin position="204"/>
        <end position="222"/>
    </location>
</feature>
<dbReference type="RefSeq" id="XP_038073579.1">
    <property type="nucleotide sequence ID" value="XM_038217651.1"/>
</dbReference>
<evidence type="ECO:0000256" key="5">
    <source>
        <dbReference type="ARBA" id="ARBA00022692"/>
    </source>
</evidence>
<dbReference type="OMA" id="CIAYAYF"/>
<evidence type="ECO:0000256" key="14">
    <source>
        <dbReference type="SAM" id="Phobius"/>
    </source>
</evidence>
<keyword evidence="9 12" id="KW-0406">Ion transport</keyword>
<name>A0A914BBH5_PATMI</name>
<dbReference type="InterPro" id="IPR003092">
    <property type="entry name" value="2pore_dom_K_chnl_TASK"/>
</dbReference>
<feature type="domain" description="Potassium channel" evidence="15">
    <location>
        <begin position="182"/>
        <end position="256"/>
    </location>
</feature>
<keyword evidence="11 12" id="KW-0407">Ion channel</keyword>
<dbReference type="GO" id="GO:0005886">
    <property type="term" value="C:plasma membrane"/>
    <property type="evidence" value="ECO:0007669"/>
    <property type="project" value="TreeGrafter"/>
</dbReference>
<dbReference type="SUPFAM" id="SSF81324">
    <property type="entry name" value="Voltage-gated potassium channels"/>
    <property type="match status" value="2"/>
</dbReference>
<feature type="compositionally biased region" description="Basic and acidic residues" evidence="13">
    <location>
        <begin position="422"/>
        <end position="439"/>
    </location>
</feature>
<feature type="region of interest" description="Disordered" evidence="13">
    <location>
        <begin position="322"/>
        <end position="356"/>
    </location>
</feature>
<dbReference type="PANTHER" id="PTHR11003">
    <property type="entry name" value="POTASSIUM CHANNEL, SUBFAMILY K"/>
    <property type="match status" value="1"/>
</dbReference>
<dbReference type="InterPro" id="IPR013099">
    <property type="entry name" value="K_chnl_dom"/>
</dbReference>
<feature type="compositionally biased region" description="Polar residues" evidence="13">
    <location>
        <begin position="518"/>
        <end position="530"/>
    </location>
</feature>
<dbReference type="EnsemblMetazoa" id="XM_038217652.1">
    <property type="protein sequence ID" value="XP_038073580.1"/>
    <property type="gene ID" value="LOC119741764"/>
</dbReference>
<comment type="subcellular location">
    <subcellularLocation>
        <location evidence="1">Membrane</location>
        <topology evidence="1">Multi-pass membrane protein</topology>
    </subcellularLocation>
</comment>
<dbReference type="RefSeq" id="XP_038073581.1">
    <property type="nucleotide sequence ID" value="XM_038217653.1"/>
</dbReference>
<evidence type="ECO:0000256" key="2">
    <source>
        <dbReference type="ARBA" id="ARBA00006666"/>
    </source>
</evidence>
<dbReference type="Gene3D" id="1.10.287.70">
    <property type="match status" value="1"/>
</dbReference>
<evidence type="ECO:0000256" key="8">
    <source>
        <dbReference type="ARBA" id="ARBA00022989"/>
    </source>
</evidence>
<dbReference type="OrthoDB" id="297496at2759"/>
<organism evidence="16 17">
    <name type="scientific">Patiria miniata</name>
    <name type="common">Bat star</name>
    <name type="synonym">Asterina miniata</name>
    <dbReference type="NCBI Taxonomy" id="46514"/>
    <lineage>
        <taxon>Eukaryota</taxon>
        <taxon>Metazoa</taxon>
        <taxon>Echinodermata</taxon>
        <taxon>Eleutherozoa</taxon>
        <taxon>Asterozoa</taxon>
        <taxon>Asteroidea</taxon>
        <taxon>Valvatacea</taxon>
        <taxon>Valvatida</taxon>
        <taxon>Asterinidae</taxon>
        <taxon>Patiria</taxon>
    </lineage>
</organism>
<protein>
    <recommendedName>
        <fullName evidence="15">Potassium channel domain-containing protein</fullName>
    </recommendedName>
</protein>
<keyword evidence="4" id="KW-0633">Potassium transport</keyword>
<evidence type="ECO:0000256" key="11">
    <source>
        <dbReference type="ARBA" id="ARBA00023303"/>
    </source>
</evidence>
<evidence type="ECO:0000313" key="17">
    <source>
        <dbReference type="Proteomes" id="UP000887568"/>
    </source>
</evidence>
<dbReference type="GO" id="GO:0022841">
    <property type="term" value="F:potassium ion leak channel activity"/>
    <property type="evidence" value="ECO:0007669"/>
    <property type="project" value="TreeGrafter"/>
</dbReference>
<evidence type="ECO:0000259" key="15">
    <source>
        <dbReference type="Pfam" id="PF07885"/>
    </source>
</evidence>
<feature type="transmembrane region" description="Helical" evidence="14">
    <location>
        <begin position="234"/>
        <end position="258"/>
    </location>
</feature>
<feature type="transmembrane region" description="Helical" evidence="14">
    <location>
        <begin position="117"/>
        <end position="137"/>
    </location>
</feature>
<dbReference type="GeneID" id="119741764"/>
<keyword evidence="6" id="KW-0631">Potassium channel</keyword>
<evidence type="ECO:0000256" key="7">
    <source>
        <dbReference type="ARBA" id="ARBA00022958"/>
    </source>
</evidence>
<feature type="region of interest" description="Disordered" evidence="13">
    <location>
        <begin position="413"/>
        <end position="530"/>
    </location>
</feature>
<feature type="compositionally biased region" description="Low complexity" evidence="13">
    <location>
        <begin position="333"/>
        <end position="345"/>
    </location>
</feature>
<dbReference type="RefSeq" id="XP_038073580.1">
    <property type="nucleotide sequence ID" value="XM_038217652.1"/>
</dbReference>
<keyword evidence="5 12" id="KW-0812">Transmembrane</keyword>
<accession>A0A914BBH5</accession>
<feature type="compositionally biased region" description="Acidic residues" evidence="13">
    <location>
        <begin position="346"/>
        <end position="356"/>
    </location>
</feature>
<comment type="similarity">
    <text evidence="2 12">Belongs to the two pore domain potassium channel (TC 1.A.1.8) family.</text>
</comment>
<evidence type="ECO:0000256" key="12">
    <source>
        <dbReference type="RuleBase" id="RU003857"/>
    </source>
</evidence>
<evidence type="ECO:0000256" key="1">
    <source>
        <dbReference type="ARBA" id="ARBA00004141"/>
    </source>
</evidence>
<dbReference type="EnsemblMetazoa" id="XM_038217653.1">
    <property type="protein sequence ID" value="XP_038073581.1"/>
    <property type="gene ID" value="LOC119741764"/>
</dbReference>
<feature type="transmembrane region" description="Helical" evidence="14">
    <location>
        <begin position="6"/>
        <end position="28"/>
    </location>
</feature>
<evidence type="ECO:0000313" key="16">
    <source>
        <dbReference type="EnsemblMetazoa" id="XP_038073578.1"/>
    </source>
</evidence>
<dbReference type="AlphaFoldDB" id="A0A914BBH5"/>
<proteinExistence type="inferred from homology"/>
<dbReference type="PANTHER" id="PTHR11003:SF334">
    <property type="entry name" value="FI03418P"/>
    <property type="match status" value="1"/>
</dbReference>
<dbReference type="Pfam" id="PF07885">
    <property type="entry name" value="Ion_trans_2"/>
    <property type="match status" value="2"/>
</dbReference>
<evidence type="ECO:0000256" key="4">
    <source>
        <dbReference type="ARBA" id="ARBA00022538"/>
    </source>
</evidence>
<evidence type="ECO:0000256" key="13">
    <source>
        <dbReference type="SAM" id="MobiDB-lite"/>
    </source>
</evidence>
<dbReference type="RefSeq" id="XP_038073578.1">
    <property type="nucleotide sequence ID" value="XM_038217650.1"/>
</dbReference>
<keyword evidence="8 14" id="KW-1133">Transmembrane helix</keyword>
<evidence type="ECO:0000256" key="3">
    <source>
        <dbReference type="ARBA" id="ARBA00022448"/>
    </source>
</evidence>
<dbReference type="EnsemblMetazoa" id="XM_038217651.1">
    <property type="protein sequence ID" value="XP_038073579.1"/>
    <property type="gene ID" value="LOC119741764"/>
</dbReference>
<feature type="transmembrane region" description="Helical" evidence="14">
    <location>
        <begin position="171"/>
        <end position="192"/>
    </location>
</feature>
<sequence>MGAGRRVLALLAVTFVYLFIGASIFSAIESAHEERIKSDLHNRLEAFVERNPCVNVSEFREVLLEVWYAASIGVEGMVGQENYTLPSSRWDLANAFFFSATVITTIGYGHLSPATSSGQTFCIAYACFGIPLMAVLVSEISSKWKQRLINAASRLDTRLVNVLKRHKVRRVASGILLVIPAYVIVIIIPATVFSYIEGWDFSVAHYYCFISLSTIGLGDYVATQHVLDSNVLVWVYKIGTTLYLIAGLGIMAIVFHGVRTKQRKPTQFTFRQRFANILRKRRKPWLEIMEEQADVLADNHPVEGGVISSAVAAAAVAITVSDTDKHRGQTPQNDLDSSGMSSDNNGDSDDDFSDDGYLDDQCRSQHCLQKHKQINTGDICSKVRKSDDFLDPASEEDPPFAFASVIADSHPSLSVDLDSEETEKGSQRGKTFNDIDNPKYSRKSSLPQRLDFRNFGAHKRDDDCMPRLNRTLSQPPTRRNLHSDGKTEGGVLASNLAKKKLWSPSGSYAGEDSGIHAASSQSTVEMESTV</sequence>
<dbReference type="PRINTS" id="PR01333">
    <property type="entry name" value="2POREKCHANEL"/>
</dbReference>
<keyword evidence="17" id="KW-1185">Reference proteome</keyword>
<evidence type="ECO:0000256" key="6">
    <source>
        <dbReference type="ARBA" id="ARBA00022826"/>
    </source>
</evidence>
<reference evidence="16" key="1">
    <citation type="submission" date="2022-11" db="UniProtKB">
        <authorList>
            <consortium name="EnsemblMetazoa"/>
        </authorList>
    </citation>
    <scope>IDENTIFICATION</scope>
</reference>
<keyword evidence="7" id="KW-0630">Potassium</keyword>
<keyword evidence="10 14" id="KW-0472">Membrane</keyword>